<dbReference type="GeneID" id="56068114"/>
<organism evidence="1 2">
    <name type="scientific">Nitrosopumilus ureiphilus</name>
    <dbReference type="NCBI Taxonomy" id="1470067"/>
    <lineage>
        <taxon>Archaea</taxon>
        <taxon>Nitrososphaerota</taxon>
        <taxon>Nitrososphaeria</taxon>
        <taxon>Nitrosopumilales</taxon>
        <taxon>Nitrosopumilaceae</taxon>
        <taxon>Nitrosopumilus</taxon>
    </lineage>
</organism>
<dbReference type="EMBL" id="CP026995">
    <property type="protein sequence ID" value="QLH07089.1"/>
    <property type="molecule type" value="Genomic_DNA"/>
</dbReference>
<name>A0A7D5MAM9_9ARCH</name>
<accession>A0A7D5MAM9</accession>
<evidence type="ECO:0000313" key="1">
    <source>
        <dbReference type="EMBL" id="QLH07089.1"/>
    </source>
</evidence>
<evidence type="ECO:0000313" key="2">
    <source>
        <dbReference type="Proteomes" id="UP000509478"/>
    </source>
</evidence>
<gene>
    <name evidence="1" type="ORF">C5F50_08410</name>
</gene>
<reference evidence="1 2" key="1">
    <citation type="submission" date="2018-02" db="EMBL/GenBank/DDBJ databases">
        <title>Complete genome of Nitrosopumilus ureaphilus PS0.</title>
        <authorList>
            <person name="Qin W."/>
            <person name="Zheng Y."/>
            <person name="Stahl D.A."/>
        </authorList>
    </citation>
    <scope>NUCLEOTIDE SEQUENCE [LARGE SCALE GENOMIC DNA]</scope>
    <source>
        <strain evidence="1 2">PS0</strain>
    </source>
</reference>
<protein>
    <submittedName>
        <fullName evidence="1">Uncharacterized protein</fullName>
    </submittedName>
</protein>
<proteinExistence type="predicted"/>
<dbReference type="KEGG" id="nue:C5F50_08410"/>
<dbReference type="AlphaFoldDB" id="A0A7D5MAM9"/>
<sequence>MDESIPFEVKYKGKTAILTVSKDAVECKIGNAIAFSINTRSIRIVDIPKRQNLLLNWQQEGKSIKSISVFSKHVSKIKDAIVLAHNQAIV</sequence>
<dbReference type="RefSeq" id="WP_179370951.1">
    <property type="nucleotide sequence ID" value="NZ_CP026995.1"/>
</dbReference>
<keyword evidence="2" id="KW-1185">Reference proteome</keyword>
<dbReference type="Proteomes" id="UP000509478">
    <property type="component" value="Chromosome"/>
</dbReference>